<accession>A0A7M5WJ08</accession>
<name>A0A7M5WJ08_9CNID</name>
<evidence type="ECO:0000256" key="1">
    <source>
        <dbReference type="SAM" id="SignalP"/>
    </source>
</evidence>
<feature type="chain" id="PRO_5029832245" description="Cnidarian restricted protein" evidence="1">
    <location>
        <begin position="25"/>
        <end position="104"/>
    </location>
</feature>
<proteinExistence type="predicted"/>
<organism evidence="2 3">
    <name type="scientific">Clytia hemisphaerica</name>
    <dbReference type="NCBI Taxonomy" id="252671"/>
    <lineage>
        <taxon>Eukaryota</taxon>
        <taxon>Metazoa</taxon>
        <taxon>Cnidaria</taxon>
        <taxon>Hydrozoa</taxon>
        <taxon>Hydroidolina</taxon>
        <taxon>Leptothecata</taxon>
        <taxon>Obeliida</taxon>
        <taxon>Clytiidae</taxon>
        <taxon>Clytia</taxon>
    </lineage>
</organism>
<evidence type="ECO:0008006" key="4">
    <source>
        <dbReference type="Google" id="ProtNLM"/>
    </source>
</evidence>
<protein>
    <recommendedName>
        <fullName evidence="4">Cnidarian restricted protein</fullName>
    </recommendedName>
</protein>
<sequence>MAQNSTLSSYVLLCMVLLPMFINAMPIKWLISAPLPEFEDNRRELRSVDELLDALLAADDVKRALSSNCDESSCGQYVWGKKRAMNNRKYKTYIVEEELLNDEE</sequence>
<dbReference type="AlphaFoldDB" id="A0A7M5WJ08"/>
<evidence type="ECO:0000313" key="3">
    <source>
        <dbReference type="Proteomes" id="UP000594262"/>
    </source>
</evidence>
<evidence type="ECO:0000313" key="2">
    <source>
        <dbReference type="EnsemblMetazoa" id="CLYHEMP003126.1"/>
    </source>
</evidence>
<dbReference type="Proteomes" id="UP000594262">
    <property type="component" value="Unplaced"/>
</dbReference>
<keyword evidence="3" id="KW-1185">Reference proteome</keyword>
<dbReference type="EnsemblMetazoa" id="CLYHEMT003126.1">
    <property type="protein sequence ID" value="CLYHEMP003126.1"/>
    <property type="gene ID" value="CLYHEMG003126"/>
</dbReference>
<reference evidence="2" key="1">
    <citation type="submission" date="2021-01" db="UniProtKB">
        <authorList>
            <consortium name="EnsemblMetazoa"/>
        </authorList>
    </citation>
    <scope>IDENTIFICATION</scope>
</reference>
<keyword evidence="1" id="KW-0732">Signal</keyword>
<feature type="signal peptide" evidence="1">
    <location>
        <begin position="1"/>
        <end position="24"/>
    </location>
</feature>